<comment type="similarity">
    <text evidence="1">Belongs to the ketopantoate reductase family.</text>
</comment>
<evidence type="ECO:0000256" key="1">
    <source>
        <dbReference type="ARBA" id="ARBA00007870"/>
    </source>
</evidence>
<dbReference type="InterPro" id="IPR050838">
    <property type="entry name" value="Ketopantoate_reductase"/>
</dbReference>
<gene>
    <name evidence="6" type="ORF">ACFSJG_04305</name>
</gene>
<dbReference type="EMBL" id="JBHUFB010000007">
    <property type="protein sequence ID" value="MFD1811425.1"/>
    <property type="molecule type" value="Genomic_DNA"/>
</dbReference>
<proteinExistence type="inferred from homology"/>
<dbReference type="Proteomes" id="UP001597286">
    <property type="component" value="Unassembled WGS sequence"/>
</dbReference>
<dbReference type="InterPro" id="IPR013328">
    <property type="entry name" value="6PGD_dom2"/>
</dbReference>
<dbReference type="SUPFAM" id="SSF48179">
    <property type="entry name" value="6-phosphogluconate dehydrogenase C-terminal domain-like"/>
    <property type="match status" value="1"/>
</dbReference>
<dbReference type="Pfam" id="PF08546">
    <property type="entry name" value="ApbA_C"/>
    <property type="match status" value="1"/>
</dbReference>
<evidence type="ECO:0000256" key="2">
    <source>
        <dbReference type="ARBA" id="ARBA00022857"/>
    </source>
</evidence>
<dbReference type="PANTHER" id="PTHR43765:SF2">
    <property type="entry name" value="2-DEHYDROPANTOATE 2-REDUCTASE"/>
    <property type="match status" value="1"/>
</dbReference>
<dbReference type="InterPro" id="IPR013752">
    <property type="entry name" value="KPA_reductase"/>
</dbReference>
<evidence type="ECO:0000259" key="4">
    <source>
        <dbReference type="Pfam" id="PF02558"/>
    </source>
</evidence>
<dbReference type="InterPro" id="IPR008927">
    <property type="entry name" value="6-PGluconate_DH-like_C_sf"/>
</dbReference>
<organism evidence="6 7">
    <name type="scientific">Rhodococcus gannanensis</name>
    <dbReference type="NCBI Taxonomy" id="1960308"/>
    <lineage>
        <taxon>Bacteria</taxon>
        <taxon>Bacillati</taxon>
        <taxon>Actinomycetota</taxon>
        <taxon>Actinomycetes</taxon>
        <taxon>Mycobacteriales</taxon>
        <taxon>Nocardiaceae</taxon>
        <taxon>Rhodococcus</taxon>
    </lineage>
</organism>
<evidence type="ECO:0000259" key="5">
    <source>
        <dbReference type="Pfam" id="PF08546"/>
    </source>
</evidence>
<evidence type="ECO:0000313" key="6">
    <source>
        <dbReference type="EMBL" id="MFD1811425.1"/>
    </source>
</evidence>
<name>A0ABW4P1Y2_9NOCA</name>
<evidence type="ECO:0000256" key="3">
    <source>
        <dbReference type="ARBA" id="ARBA00023002"/>
    </source>
</evidence>
<dbReference type="Gene3D" id="3.40.50.720">
    <property type="entry name" value="NAD(P)-binding Rossmann-like Domain"/>
    <property type="match status" value="1"/>
</dbReference>
<dbReference type="InterPro" id="IPR013332">
    <property type="entry name" value="KPR_N"/>
</dbReference>
<dbReference type="PANTHER" id="PTHR43765">
    <property type="entry name" value="2-DEHYDROPANTOATE 2-REDUCTASE-RELATED"/>
    <property type="match status" value="1"/>
</dbReference>
<dbReference type="RefSeq" id="WP_378483973.1">
    <property type="nucleotide sequence ID" value="NZ_JBHUFB010000007.1"/>
</dbReference>
<reference evidence="7" key="1">
    <citation type="journal article" date="2019" name="Int. J. Syst. Evol. Microbiol.">
        <title>The Global Catalogue of Microorganisms (GCM) 10K type strain sequencing project: providing services to taxonomists for standard genome sequencing and annotation.</title>
        <authorList>
            <consortium name="The Broad Institute Genomics Platform"/>
            <consortium name="The Broad Institute Genome Sequencing Center for Infectious Disease"/>
            <person name="Wu L."/>
            <person name="Ma J."/>
        </authorList>
    </citation>
    <scope>NUCLEOTIDE SEQUENCE [LARGE SCALE GENOMIC DNA]</scope>
    <source>
        <strain evidence="7">DT72</strain>
    </source>
</reference>
<protein>
    <submittedName>
        <fullName evidence="6">Ketopantoate reductase family protein</fullName>
    </submittedName>
</protein>
<feature type="domain" description="Ketopantoate reductase N-terminal" evidence="4">
    <location>
        <begin position="5"/>
        <end position="135"/>
    </location>
</feature>
<evidence type="ECO:0000313" key="7">
    <source>
        <dbReference type="Proteomes" id="UP001597286"/>
    </source>
</evidence>
<accession>A0ABW4P1Y2</accession>
<sequence>MTRYVVVGAGAVGATLAAQFEQHGIPYVLVGRGRQIAHIAEHGLTYHRRGTATTIPLATAAAPDQVALTEDDVLIFTTKVQDLDAAVREWAWQPITGGTGRTASTLPVVTLQNGLDAERIALRRFAEVYGASLLTPARFTVIGEVVSGAAGPVGVLTIGRFPAGTDDGPTRIAQDLRSAEYIVQIADDVVRWKAAKIVHNVRNAVEVLAGTDDEKSHVETELVAETHAVLTAAGVAVADTAAERTEDLSTFRVAPDSGILPGQQSTWQSFARGASSEIDYLNGEIVLLGRLHGVSVPFNAAIQSVLGASESAGEKPGTRTAADVIALASTAHRKAHS</sequence>
<dbReference type="Pfam" id="PF02558">
    <property type="entry name" value="ApbA"/>
    <property type="match status" value="1"/>
</dbReference>
<keyword evidence="7" id="KW-1185">Reference proteome</keyword>
<feature type="domain" description="Ketopantoate reductase C-terminal" evidence="5">
    <location>
        <begin position="212"/>
        <end position="308"/>
    </location>
</feature>
<keyword evidence="2" id="KW-0521">NADP</keyword>
<dbReference type="Gene3D" id="1.10.1040.10">
    <property type="entry name" value="N-(1-d-carboxylethyl)-l-norvaline Dehydrogenase, domain 2"/>
    <property type="match status" value="1"/>
</dbReference>
<comment type="caution">
    <text evidence="6">The sequence shown here is derived from an EMBL/GenBank/DDBJ whole genome shotgun (WGS) entry which is preliminary data.</text>
</comment>
<keyword evidence="3" id="KW-0560">Oxidoreductase</keyword>